<sequence>MKNMKSETTSYHVVPACDETSSDLFDTDTVDGGVITNYAEFDKVYMFGEKTTGFKITGPPQNYLKLRRSHVQNKTLFSDENFAPKNIAMTKIKGEVVWKRPFEIVENPQFIIDGATRFDIDQGQLGDCWFLAATANLTTNEKLFCMVVPNDQNFSQDYAGIFHFRFWQYGRWVDVVIDDRLPTVDNELVYLRSSDRREFWPSLLEKAYAKFYGSYKNIEGGQITEALEDLCGGLSEFYSASHEQIYEIMYVSYQRSSFMGCSIVSPELEGRRSDGLITTHAYSVTGMKPIRVGDSDIRLIRVRNPWGNDAEWNGDWSDNSDSWNLLPKELKNQLLTKRADGEFWIEAADFQRCFTFVDICHLNPSSFLYSDGDDKNWVVNMFEGSWVPNVTAGGGRKFMDTFSNNPQYHLTIRGDKDKSSSSYAVVIGLLQKDRRALCENELPLEINIYRVKTRAGQLLDSSFFESTAPVVQRAEVGTRQLTVRVMLPVGRYCIVPSTGYPNVYASYLLRIYSEVTANIIENDDEVGYSSNAILNVAKDNQFTNKSLFQQVAGDKSEIGWYGVKKALNKQFGTRRIFCFTKPKFSFSKDTCQNIVALWDADYSGRLDDEEFENLMQDVASLRAIFKKFDADNSGKLDGFELRNLLTACGYKVNRQILVIIMLRYGFNGSMNFENFVVCAFKLKTMIDEFHRRKTIDTSDQINVNRRDWLQTTLYS</sequence>
<dbReference type="InterPro" id="IPR022684">
    <property type="entry name" value="Calpain_cysteine_protease"/>
</dbReference>
<evidence type="ECO:0000313" key="10">
    <source>
        <dbReference type="EMBL" id="KAJ3662394.1"/>
    </source>
</evidence>
<evidence type="ECO:0000313" key="11">
    <source>
        <dbReference type="Proteomes" id="UP001168821"/>
    </source>
</evidence>
<evidence type="ECO:0008006" key="12">
    <source>
        <dbReference type="Google" id="ProtNLM"/>
    </source>
</evidence>
<dbReference type="AlphaFoldDB" id="A0AA38MNI5"/>
<dbReference type="FunFam" id="3.90.70.10:FF:000001">
    <property type="entry name" value="Calpain-1 catalytic subunit"/>
    <property type="match status" value="1"/>
</dbReference>
<dbReference type="InterPro" id="IPR038765">
    <property type="entry name" value="Papain-like_cys_pep_sf"/>
</dbReference>
<comment type="caution">
    <text evidence="10">The sequence shown here is derived from an EMBL/GenBank/DDBJ whole genome shotgun (WGS) entry which is preliminary data.</text>
</comment>
<keyword evidence="5" id="KW-0106">Calcium</keyword>
<dbReference type="InterPro" id="IPR011992">
    <property type="entry name" value="EF-hand-dom_pair"/>
</dbReference>
<dbReference type="CDD" id="cd00044">
    <property type="entry name" value="CysPc"/>
    <property type="match status" value="1"/>
</dbReference>
<feature type="domain" description="Calpain catalytic" evidence="8">
    <location>
        <begin position="76"/>
        <end position="363"/>
    </location>
</feature>
<feature type="active site" evidence="6 7">
    <location>
        <position position="128"/>
    </location>
</feature>
<evidence type="ECO:0000259" key="8">
    <source>
        <dbReference type="PROSITE" id="PS50203"/>
    </source>
</evidence>
<dbReference type="PANTHER" id="PTHR10183">
    <property type="entry name" value="CALPAIN"/>
    <property type="match status" value="1"/>
</dbReference>
<evidence type="ECO:0000256" key="1">
    <source>
        <dbReference type="ARBA" id="ARBA00007623"/>
    </source>
</evidence>
<keyword evidence="3 7" id="KW-0378">Hydrolase</keyword>
<evidence type="ECO:0000256" key="7">
    <source>
        <dbReference type="PROSITE-ProRule" id="PRU00239"/>
    </source>
</evidence>
<dbReference type="Gene3D" id="2.60.120.380">
    <property type="match status" value="1"/>
</dbReference>
<evidence type="ECO:0000256" key="3">
    <source>
        <dbReference type="ARBA" id="ARBA00022801"/>
    </source>
</evidence>
<dbReference type="InterPro" id="IPR001300">
    <property type="entry name" value="Peptidase_C2_calpain_cat"/>
</dbReference>
<dbReference type="Gene3D" id="3.90.70.10">
    <property type="entry name" value="Cysteine proteinases"/>
    <property type="match status" value="1"/>
</dbReference>
<keyword evidence="11" id="KW-1185">Reference proteome</keyword>
<keyword evidence="4 7" id="KW-0788">Thiol protease</keyword>
<dbReference type="PROSITE" id="PS50222">
    <property type="entry name" value="EF_HAND_2"/>
    <property type="match status" value="1"/>
</dbReference>
<protein>
    <recommendedName>
        <fullName evidence="12">Calpain-A</fullName>
    </recommendedName>
</protein>
<feature type="active site" evidence="6 7">
    <location>
        <position position="280"/>
    </location>
</feature>
<dbReference type="GO" id="GO:0005509">
    <property type="term" value="F:calcium ion binding"/>
    <property type="evidence" value="ECO:0007669"/>
    <property type="project" value="InterPro"/>
</dbReference>
<dbReference type="Pfam" id="PF00648">
    <property type="entry name" value="Peptidase_C2"/>
    <property type="match status" value="1"/>
</dbReference>
<dbReference type="PROSITE" id="PS00018">
    <property type="entry name" value="EF_HAND_1"/>
    <property type="match status" value="1"/>
</dbReference>
<dbReference type="GO" id="GO:0005737">
    <property type="term" value="C:cytoplasm"/>
    <property type="evidence" value="ECO:0007669"/>
    <property type="project" value="TreeGrafter"/>
</dbReference>
<dbReference type="InterPro" id="IPR002048">
    <property type="entry name" value="EF_hand_dom"/>
</dbReference>
<gene>
    <name evidence="10" type="ORF">Zmor_006745</name>
</gene>
<evidence type="ECO:0000256" key="5">
    <source>
        <dbReference type="ARBA" id="ARBA00022837"/>
    </source>
</evidence>
<evidence type="ECO:0000256" key="2">
    <source>
        <dbReference type="ARBA" id="ARBA00022670"/>
    </source>
</evidence>
<dbReference type="PANTHER" id="PTHR10183:SF433">
    <property type="entry name" value="CALPAIN-A-RELATED"/>
    <property type="match status" value="1"/>
</dbReference>
<dbReference type="CDD" id="cd16182">
    <property type="entry name" value="EFh_PEF_Group_II_CAPN_like"/>
    <property type="match status" value="1"/>
</dbReference>
<proteinExistence type="inferred from homology"/>
<organism evidence="10 11">
    <name type="scientific">Zophobas morio</name>
    <dbReference type="NCBI Taxonomy" id="2755281"/>
    <lineage>
        <taxon>Eukaryota</taxon>
        <taxon>Metazoa</taxon>
        <taxon>Ecdysozoa</taxon>
        <taxon>Arthropoda</taxon>
        <taxon>Hexapoda</taxon>
        <taxon>Insecta</taxon>
        <taxon>Pterygota</taxon>
        <taxon>Neoptera</taxon>
        <taxon>Endopterygota</taxon>
        <taxon>Coleoptera</taxon>
        <taxon>Polyphaga</taxon>
        <taxon>Cucujiformia</taxon>
        <taxon>Tenebrionidae</taxon>
        <taxon>Zophobas</taxon>
    </lineage>
</organism>
<accession>A0AA38MNI5</accession>
<dbReference type="InterPro" id="IPR036213">
    <property type="entry name" value="Calpain_III_sf"/>
</dbReference>
<dbReference type="InterPro" id="IPR000169">
    <property type="entry name" value="Pept_cys_AS"/>
</dbReference>
<dbReference type="PRINTS" id="PR00704">
    <property type="entry name" value="CALPAIN"/>
</dbReference>
<comment type="similarity">
    <text evidence="1">Belongs to the peptidase C2 family.</text>
</comment>
<reference evidence="10" key="1">
    <citation type="journal article" date="2023" name="G3 (Bethesda)">
        <title>Whole genome assemblies of Zophobas morio and Tenebrio molitor.</title>
        <authorList>
            <person name="Kaur S."/>
            <person name="Stinson S.A."/>
            <person name="diCenzo G.C."/>
        </authorList>
    </citation>
    <scope>NUCLEOTIDE SEQUENCE</scope>
    <source>
        <strain evidence="10">QUZm001</strain>
    </source>
</reference>
<dbReference type="SUPFAM" id="SSF47473">
    <property type="entry name" value="EF-hand"/>
    <property type="match status" value="1"/>
</dbReference>
<dbReference type="SMART" id="SM00720">
    <property type="entry name" value="calpain_III"/>
    <property type="match status" value="1"/>
</dbReference>
<evidence type="ECO:0000259" key="9">
    <source>
        <dbReference type="PROSITE" id="PS50222"/>
    </source>
</evidence>
<evidence type="ECO:0000256" key="4">
    <source>
        <dbReference type="ARBA" id="ARBA00022807"/>
    </source>
</evidence>
<dbReference type="EMBL" id="JALNTZ010000002">
    <property type="protein sequence ID" value="KAJ3662394.1"/>
    <property type="molecule type" value="Genomic_DNA"/>
</dbReference>
<dbReference type="PROSITE" id="PS50203">
    <property type="entry name" value="CALPAIN_CAT"/>
    <property type="match status" value="1"/>
</dbReference>
<dbReference type="Pfam" id="PF13405">
    <property type="entry name" value="EF-hand_6"/>
    <property type="match status" value="1"/>
</dbReference>
<dbReference type="GO" id="GO:0004198">
    <property type="term" value="F:calcium-dependent cysteine-type endopeptidase activity"/>
    <property type="evidence" value="ECO:0007669"/>
    <property type="project" value="InterPro"/>
</dbReference>
<evidence type="ECO:0000256" key="6">
    <source>
        <dbReference type="PIRSR" id="PIRSR622684-1"/>
    </source>
</evidence>
<dbReference type="InterPro" id="IPR022683">
    <property type="entry name" value="Calpain_III"/>
</dbReference>
<dbReference type="GO" id="GO:0006508">
    <property type="term" value="P:proteolysis"/>
    <property type="evidence" value="ECO:0007669"/>
    <property type="project" value="UniProtKB-KW"/>
</dbReference>
<dbReference type="PROSITE" id="PS00139">
    <property type="entry name" value="THIOL_PROTEASE_CYS"/>
    <property type="match status" value="1"/>
</dbReference>
<dbReference type="Pfam" id="PF01067">
    <property type="entry name" value="Calpain_III"/>
    <property type="match status" value="1"/>
</dbReference>
<dbReference type="Gene3D" id="1.10.238.10">
    <property type="entry name" value="EF-hand"/>
    <property type="match status" value="1"/>
</dbReference>
<dbReference type="InterPro" id="IPR018247">
    <property type="entry name" value="EF_Hand_1_Ca_BS"/>
</dbReference>
<dbReference type="SUPFAM" id="SSF49758">
    <property type="entry name" value="Calpain large subunit, middle domain (domain III)"/>
    <property type="match status" value="1"/>
</dbReference>
<dbReference type="SUPFAM" id="SSF54001">
    <property type="entry name" value="Cysteine proteinases"/>
    <property type="match status" value="1"/>
</dbReference>
<dbReference type="SMART" id="SM00054">
    <property type="entry name" value="EFh"/>
    <property type="match status" value="2"/>
</dbReference>
<feature type="active site" evidence="6 7">
    <location>
        <position position="304"/>
    </location>
</feature>
<dbReference type="Proteomes" id="UP001168821">
    <property type="component" value="Unassembled WGS sequence"/>
</dbReference>
<dbReference type="InterPro" id="IPR022682">
    <property type="entry name" value="Calpain_domain_III"/>
</dbReference>
<feature type="domain" description="EF-hand" evidence="9">
    <location>
        <begin position="616"/>
        <end position="651"/>
    </location>
</feature>
<keyword evidence="2 7" id="KW-0645">Protease</keyword>
<dbReference type="SMART" id="SM00230">
    <property type="entry name" value="CysPc"/>
    <property type="match status" value="1"/>
</dbReference>
<name>A0AA38MNI5_9CUCU</name>